<dbReference type="Proteomes" id="UP001232063">
    <property type="component" value="Unassembled WGS sequence"/>
</dbReference>
<evidence type="ECO:0000256" key="1">
    <source>
        <dbReference type="SAM" id="SignalP"/>
    </source>
</evidence>
<name>A0AAE3R0I6_9BACT</name>
<dbReference type="RefSeq" id="WP_314510972.1">
    <property type="nucleotide sequence ID" value="NZ_JASJOU010000003.1"/>
</dbReference>
<keyword evidence="4" id="KW-1185">Reference proteome</keyword>
<keyword evidence="1" id="KW-0732">Signal</keyword>
<dbReference type="PANTHER" id="PTHR38593">
    <property type="entry name" value="BLR2558 PROTEIN"/>
    <property type="match status" value="1"/>
</dbReference>
<organism evidence="3 4">
    <name type="scientific">Xanthocytophaga agilis</name>
    <dbReference type="NCBI Taxonomy" id="3048010"/>
    <lineage>
        <taxon>Bacteria</taxon>
        <taxon>Pseudomonadati</taxon>
        <taxon>Bacteroidota</taxon>
        <taxon>Cytophagia</taxon>
        <taxon>Cytophagales</taxon>
        <taxon>Rhodocytophagaceae</taxon>
        <taxon>Xanthocytophaga</taxon>
    </lineage>
</organism>
<protein>
    <submittedName>
        <fullName evidence="3">DUF4142 domain-containing protein</fullName>
    </submittedName>
</protein>
<dbReference type="Pfam" id="PF13628">
    <property type="entry name" value="DUF4142"/>
    <property type="match status" value="1"/>
</dbReference>
<dbReference type="AlphaFoldDB" id="A0AAE3R0I6"/>
<dbReference type="InterPro" id="IPR012347">
    <property type="entry name" value="Ferritin-like"/>
</dbReference>
<evidence type="ECO:0000313" key="4">
    <source>
        <dbReference type="Proteomes" id="UP001232063"/>
    </source>
</evidence>
<dbReference type="EMBL" id="JASJOU010000003">
    <property type="protein sequence ID" value="MDJ1501494.1"/>
    <property type="molecule type" value="Genomic_DNA"/>
</dbReference>
<dbReference type="Gene3D" id="1.20.1260.10">
    <property type="match status" value="1"/>
</dbReference>
<feature type="signal peptide" evidence="1">
    <location>
        <begin position="1"/>
        <end position="29"/>
    </location>
</feature>
<feature type="chain" id="PRO_5042264531" evidence="1">
    <location>
        <begin position="30"/>
        <end position="191"/>
    </location>
</feature>
<dbReference type="PANTHER" id="PTHR38593:SF1">
    <property type="entry name" value="BLR2558 PROTEIN"/>
    <property type="match status" value="1"/>
</dbReference>
<evidence type="ECO:0000259" key="2">
    <source>
        <dbReference type="Pfam" id="PF13628"/>
    </source>
</evidence>
<proteinExistence type="predicted"/>
<evidence type="ECO:0000313" key="3">
    <source>
        <dbReference type="EMBL" id="MDJ1501494.1"/>
    </source>
</evidence>
<gene>
    <name evidence="3" type="ORF">QNI22_12585</name>
</gene>
<dbReference type="InterPro" id="IPR025419">
    <property type="entry name" value="DUF4142"/>
</dbReference>
<comment type="caution">
    <text evidence="3">The sequence shown here is derived from an EMBL/GenBank/DDBJ whole genome shotgun (WGS) entry which is preliminary data.</text>
</comment>
<sequence length="191" mass="20844">MTNPFATKAGSFIWGLLLTACVMTFSACNDDDDDNSVVTPTTLNTTDKNIIDQAAYANRSEIEMGQLALTKSTDSVIRNFAQMMITHHTSAQASLDSVAGKYSYSLPTGLDSTSQKMKDSLTAITVDSVFSREYILGQRDAHAQVRSKLEAYQNGTGQNNDVKAYVSKTLPVVINHETEADTIISQRGYVQ</sequence>
<feature type="domain" description="DUF4142" evidence="2">
    <location>
        <begin position="46"/>
        <end position="182"/>
    </location>
</feature>
<reference evidence="3" key="1">
    <citation type="submission" date="2023-05" db="EMBL/GenBank/DDBJ databases">
        <authorList>
            <person name="Zhang X."/>
        </authorList>
    </citation>
    <scope>NUCLEOTIDE SEQUENCE</scope>
    <source>
        <strain evidence="3">BD1B2-1</strain>
    </source>
</reference>
<accession>A0AAE3R0I6</accession>